<dbReference type="Proteomes" id="UP000738359">
    <property type="component" value="Unassembled WGS sequence"/>
</dbReference>
<dbReference type="OrthoDB" id="2404792at2759"/>
<dbReference type="AlphaFoldDB" id="A0A9P6M0M5"/>
<proteinExistence type="predicted"/>
<gene>
    <name evidence="2" type="ORF">BGZ70_008633</name>
</gene>
<feature type="region of interest" description="Disordered" evidence="1">
    <location>
        <begin position="638"/>
        <end position="691"/>
    </location>
</feature>
<protein>
    <recommendedName>
        <fullName evidence="4">F-box domain-containing protein</fullName>
    </recommendedName>
</protein>
<feature type="region of interest" description="Disordered" evidence="1">
    <location>
        <begin position="122"/>
        <end position="158"/>
    </location>
</feature>
<feature type="compositionally biased region" description="Low complexity" evidence="1">
    <location>
        <begin position="53"/>
        <end position="65"/>
    </location>
</feature>
<dbReference type="EMBL" id="JAAAHY010000636">
    <property type="protein sequence ID" value="KAF9960349.1"/>
    <property type="molecule type" value="Genomic_DNA"/>
</dbReference>
<comment type="caution">
    <text evidence="2">The sequence shown here is derived from an EMBL/GenBank/DDBJ whole genome shotgun (WGS) entry which is preliminary data.</text>
</comment>
<name>A0A9P6M0M5_MORAP</name>
<feature type="compositionally biased region" description="Basic and acidic residues" evidence="1">
    <location>
        <begin position="134"/>
        <end position="143"/>
    </location>
</feature>
<evidence type="ECO:0000313" key="2">
    <source>
        <dbReference type="EMBL" id="KAF9960349.1"/>
    </source>
</evidence>
<accession>A0A9P6M0M5</accession>
<evidence type="ECO:0008006" key="4">
    <source>
        <dbReference type="Google" id="ProtNLM"/>
    </source>
</evidence>
<feature type="compositionally biased region" description="Acidic residues" evidence="1">
    <location>
        <begin position="642"/>
        <end position="654"/>
    </location>
</feature>
<reference evidence="2" key="1">
    <citation type="journal article" date="2020" name="Fungal Divers.">
        <title>Resolving the Mortierellaceae phylogeny through synthesis of multi-gene phylogenetics and phylogenomics.</title>
        <authorList>
            <person name="Vandepol N."/>
            <person name="Liber J."/>
            <person name="Desiro A."/>
            <person name="Na H."/>
            <person name="Kennedy M."/>
            <person name="Barry K."/>
            <person name="Grigoriev I.V."/>
            <person name="Miller A.N."/>
            <person name="O'Donnell K."/>
            <person name="Stajich J.E."/>
            <person name="Bonito G."/>
        </authorList>
    </citation>
    <scope>NUCLEOTIDE SEQUENCE</scope>
    <source>
        <strain evidence="2">CK1249</strain>
    </source>
</reference>
<dbReference type="SUPFAM" id="SSF52047">
    <property type="entry name" value="RNI-like"/>
    <property type="match status" value="1"/>
</dbReference>
<organism evidence="2 3">
    <name type="scientific">Mortierella alpina</name>
    <name type="common">Oleaginous fungus</name>
    <name type="synonym">Mortierella renispora</name>
    <dbReference type="NCBI Taxonomy" id="64518"/>
    <lineage>
        <taxon>Eukaryota</taxon>
        <taxon>Fungi</taxon>
        <taxon>Fungi incertae sedis</taxon>
        <taxon>Mucoromycota</taxon>
        <taxon>Mortierellomycotina</taxon>
        <taxon>Mortierellomycetes</taxon>
        <taxon>Mortierellales</taxon>
        <taxon>Mortierellaceae</taxon>
        <taxon>Mortierella</taxon>
    </lineage>
</organism>
<feature type="compositionally biased region" description="Basic and acidic residues" evidence="1">
    <location>
        <begin position="66"/>
        <end position="78"/>
    </location>
</feature>
<dbReference type="Gene3D" id="3.80.10.10">
    <property type="entry name" value="Ribonuclease Inhibitor"/>
    <property type="match status" value="1"/>
</dbReference>
<feature type="region of interest" description="Disordered" evidence="1">
    <location>
        <begin position="1"/>
        <end position="102"/>
    </location>
</feature>
<evidence type="ECO:0000313" key="3">
    <source>
        <dbReference type="Proteomes" id="UP000738359"/>
    </source>
</evidence>
<dbReference type="InterPro" id="IPR032675">
    <property type="entry name" value="LRR_dom_sf"/>
</dbReference>
<evidence type="ECO:0000256" key="1">
    <source>
        <dbReference type="SAM" id="MobiDB-lite"/>
    </source>
</evidence>
<feature type="compositionally biased region" description="Acidic residues" evidence="1">
    <location>
        <begin position="665"/>
        <end position="691"/>
    </location>
</feature>
<sequence length="815" mass="92860">MPRKPAPATTSGRPFDLSEIIGSMAPYMQPQSSTFGRADPDLVYAKPETPPAEQEQQQQEQQQQPKKQEKQEKQEKQQRQQQSQQQQPRKDAPKKKAPATSDTIFNLPELVGVISPFMKTQRAEPEESIIPVIRPEDRIDHSKPTSAPTPKPPVKKQPVRKFVKRASKVGPVFELAELTGLIAQYLSPLHLARCVVVSQELYHLFLPYLWRHVHVECSFIFLTGSRDRAAAVALNMPMKPQHLAKFSHYMRTFEVDGPGDAFLGALMKRRPSAQLAGPIRGVKPPMWTTKCTNLRKLVFLDPCENMSIAWLATLLRTNMHLTHLQFSGNLLDLSVTAVTPLLDAIRQLPNLQHITLGYSLLIHEDASFTFLKTCIESPSLVEIICEYTTVGWRDHYCYCDNCMVLVKNLAKLIQSIIQAAKTAAGKADRPKIKSLKLPHIPVGYPEEVLLPLLSSGIFDLEYLDVPRISGGYFDELEECIRTQFPRLQRIGVSQLSSDVFEEQFESCSAMRADWDDDAEHTEAALAVVRGCKKQGIRSFQGRVMESFHTAWVVDQIIGELVEEHSATLEDVEVWDIVSTLDQRDLFSSCKNLKRFWMRPPTYRYGAMEEVFEVEDLLDLDWACTGMKEFSLVLSRPYSAGHEDDEDKEDDDESQWSDCSSSKGSDDDDDDDKSMDEAESEGEGEANDDPYWDEELDMGKMYAKVGSLTELEVLAVESDRPRDMTLDKGYLLELGGLKKLRRFEIRDVMATCCLIRQPEVEFIHYSWPALEVVAFETESKNLFRALVEAPHWKWLQQKRPLLRFELTTYRLPQPEN</sequence>
<keyword evidence="3" id="KW-1185">Reference proteome</keyword>